<dbReference type="PROSITE" id="PS50888">
    <property type="entry name" value="BHLH"/>
    <property type="match status" value="1"/>
</dbReference>
<evidence type="ECO:0000256" key="6">
    <source>
        <dbReference type="ARBA" id="ARBA00023125"/>
    </source>
</evidence>
<evidence type="ECO:0000256" key="13">
    <source>
        <dbReference type="SAM" id="MobiDB-lite"/>
    </source>
</evidence>
<feature type="coiled-coil region" evidence="12">
    <location>
        <begin position="71"/>
        <end position="98"/>
    </location>
</feature>
<keyword evidence="6" id="KW-0238">DNA-binding</keyword>
<feature type="compositionally biased region" description="Acidic residues" evidence="13">
    <location>
        <begin position="1"/>
        <end position="13"/>
    </location>
</feature>
<dbReference type="Pfam" id="PF00010">
    <property type="entry name" value="HLH"/>
    <property type="match status" value="1"/>
</dbReference>
<gene>
    <name evidence="16" type="primary">MAX</name>
</gene>
<accession>A0A9W2WZQ1</accession>
<feature type="compositionally biased region" description="Basic and acidic residues" evidence="13">
    <location>
        <begin position="29"/>
        <end position="40"/>
    </location>
</feature>
<keyword evidence="4" id="KW-0597">Phosphoprotein</keyword>
<comment type="subunit">
    <text evidence="11">Efficient DNA binding requires dimerization with another bHLH protein. Binds DNA as a heterodimer with MYC or MAD. Part of the E2F6.com-1 complex in G0 phase composed of E2F6, MGA, MAX, TFDP1, CBX3, BAT8, EUHMTASE1, RING1, RNF2, MBLR, L3MBTL2 and YAF2. Component of some MLL1/MLL complex, at least composed of the core components KMT2A/MLL1, ASH2L, HCFC1/HCF1, WDR5 and RBBP5, as well as the facultative components BACC1, CHD8, E2F6, HSP70, INO80C, KANSL1, LAS1L, MAX, MCRS1, MGA, MYST1/MOF, PELP1, PHF20, PRP31, RING2, RUVB1/TIP49A, RUVB2/TIP49B, SENP3, TAF1, TAF4, TAF6, TAF7, TAF9 and TEX10. Interacts with SPAG9. The heterodimer MYC:MAX interacts with ABI1; the interaction may enhance MYC:MAX transcriptional activity.</text>
</comment>
<evidence type="ECO:0000256" key="10">
    <source>
        <dbReference type="ARBA" id="ARBA00029944"/>
    </source>
</evidence>
<evidence type="ECO:0000256" key="11">
    <source>
        <dbReference type="ARBA" id="ARBA00062656"/>
    </source>
</evidence>
<dbReference type="Gene3D" id="4.10.280.10">
    <property type="entry name" value="Helix-loop-helix DNA-binding domain"/>
    <property type="match status" value="1"/>
</dbReference>
<organism evidence="15 16">
    <name type="scientific">Physeter macrocephalus</name>
    <name type="common">Sperm whale</name>
    <name type="synonym">Physeter catodon</name>
    <dbReference type="NCBI Taxonomy" id="9755"/>
    <lineage>
        <taxon>Eukaryota</taxon>
        <taxon>Metazoa</taxon>
        <taxon>Chordata</taxon>
        <taxon>Craniata</taxon>
        <taxon>Vertebrata</taxon>
        <taxon>Euteleostomi</taxon>
        <taxon>Mammalia</taxon>
        <taxon>Eutheria</taxon>
        <taxon>Laurasiatheria</taxon>
        <taxon>Artiodactyla</taxon>
        <taxon>Whippomorpha</taxon>
        <taxon>Cetacea</taxon>
        <taxon>Odontoceti</taxon>
        <taxon>Physeteridae</taxon>
        <taxon>Physeter</taxon>
    </lineage>
</organism>
<keyword evidence="7" id="KW-0010">Activator</keyword>
<dbReference type="RefSeq" id="XP_054944505.1">
    <property type="nucleotide sequence ID" value="XM_055088530.1"/>
</dbReference>
<keyword evidence="9" id="KW-0539">Nucleus</keyword>
<evidence type="ECO:0000256" key="5">
    <source>
        <dbReference type="ARBA" id="ARBA00023015"/>
    </source>
</evidence>
<keyword evidence="15" id="KW-1185">Reference proteome</keyword>
<evidence type="ECO:0000256" key="3">
    <source>
        <dbReference type="ARBA" id="ARBA00022491"/>
    </source>
</evidence>
<evidence type="ECO:0000256" key="1">
    <source>
        <dbReference type="ARBA" id="ARBA00007628"/>
    </source>
</evidence>
<evidence type="ECO:0000256" key="9">
    <source>
        <dbReference type="ARBA" id="ARBA00023242"/>
    </source>
</evidence>
<evidence type="ECO:0000256" key="12">
    <source>
        <dbReference type="SAM" id="Coils"/>
    </source>
</evidence>
<dbReference type="InterPro" id="IPR011598">
    <property type="entry name" value="bHLH_dom"/>
</dbReference>
<dbReference type="CTD" id="4149"/>
<dbReference type="GO" id="GO:0090575">
    <property type="term" value="C:RNA polymerase II transcription regulator complex"/>
    <property type="evidence" value="ECO:0007669"/>
    <property type="project" value="TreeGrafter"/>
</dbReference>
<keyword evidence="5" id="KW-0805">Transcription regulation</keyword>
<dbReference type="PANTHER" id="PTHR10328">
    <property type="entry name" value="PROTEIN MAX MYC-ASSOCIATED FACTOR X"/>
    <property type="match status" value="1"/>
</dbReference>
<keyword evidence="12" id="KW-0175">Coiled coil</keyword>
<dbReference type="FunFam" id="4.10.280.10:FF:000023">
    <property type="entry name" value="MAX isoform 13"/>
    <property type="match status" value="1"/>
</dbReference>
<dbReference type="AlphaFoldDB" id="A0A9W2WZQ1"/>
<dbReference type="GO" id="GO:0003700">
    <property type="term" value="F:DNA-binding transcription factor activity"/>
    <property type="evidence" value="ECO:0007669"/>
    <property type="project" value="TreeGrafter"/>
</dbReference>
<dbReference type="GeneID" id="102989857"/>
<dbReference type="Proteomes" id="UP000248484">
    <property type="component" value="Chromosome 11"/>
</dbReference>
<evidence type="ECO:0000256" key="2">
    <source>
        <dbReference type="ARBA" id="ARBA00017633"/>
    </source>
</evidence>
<reference evidence="16" key="1">
    <citation type="submission" date="2025-08" db="UniProtKB">
        <authorList>
            <consortium name="RefSeq"/>
        </authorList>
    </citation>
    <scope>IDENTIFICATION</scope>
    <source>
        <tissue evidence="16">Muscle</tissue>
    </source>
</reference>
<proteinExistence type="inferred from homology"/>
<keyword evidence="8" id="KW-0804">Transcription</keyword>
<evidence type="ECO:0000313" key="15">
    <source>
        <dbReference type="Proteomes" id="UP000248484"/>
    </source>
</evidence>
<protein>
    <recommendedName>
        <fullName evidence="2">Protein max</fullName>
    </recommendedName>
    <alternativeName>
        <fullName evidence="10">Myc-associated factor X</fullName>
    </alternativeName>
</protein>
<dbReference type="GO" id="GO:0003677">
    <property type="term" value="F:DNA binding"/>
    <property type="evidence" value="ECO:0007669"/>
    <property type="project" value="UniProtKB-KW"/>
</dbReference>
<dbReference type="PANTHER" id="PTHR10328:SF3">
    <property type="entry name" value="PROTEIN MAX"/>
    <property type="match status" value="1"/>
</dbReference>
<dbReference type="SUPFAM" id="SSF47459">
    <property type="entry name" value="HLH, helix-loop-helix DNA-binding domain"/>
    <property type="match status" value="1"/>
</dbReference>
<feature type="domain" description="BHLH" evidence="14">
    <location>
        <begin position="23"/>
        <end position="74"/>
    </location>
</feature>
<feature type="region of interest" description="Disordered" evidence="13">
    <location>
        <begin position="1"/>
        <end position="40"/>
    </location>
</feature>
<name>A0A9W2WZQ1_PHYMC</name>
<dbReference type="SMART" id="SM00353">
    <property type="entry name" value="HLH"/>
    <property type="match status" value="1"/>
</dbReference>
<evidence type="ECO:0000256" key="4">
    <source>
        <dbReference type="ARBA" id="ARBA00022553"/>
    </source>
</evidence>
<dbReference type="GO" id="GO:0046983">
    <property type="term" value="F:protein dimerization activity"/>
    <property type="evidence" value="ECO:0007669"/>
    <property type="project" value="InterPro"/>
</dbReference>
<sequence>MSDNDDIEVESDEEQPRFQSAADKRAHHNALERKRRDHIKDSFHSLRDSVPSLQGEKASRAQILDKATEYIQYMRRKNHTHQQDIDDLKRQNALLEQQGAPFVVGVTPGIRCLKRAMRSLNWSVLC</sequence>
<keyword evidence="3" id="KW-0678">Repressor</keyword>
<evidence type="ECO:0000256" key="7">
    <source>
        <dbReference type="ARBA" id="ARBA00023159"/>
    </source>
</evidence>
<evidence type="ECO:0000259" key="14">
    <source>
        <dbReference type="PROSITE" id="PS50888"/>
    </source>
</evidence>
<dbReference type="CDD" id="cd11406">
    <property type="entry name" value="bHLHzip_Max"/>
    <property type="match status" value="1"/>
</dbReference>
<evidence type="ECO:0000313" key="16">
    <source>
        <dbReference type="RefSeq" id="XP_054944505.1"/>
    </source>
</evidence>
<comment type="similarity">
    <text evidence="1">Belongs to the MAX family.</text>
</comment>
<evidence type="ECO:0000256" key="8">
    <source>
        <dbReference type="ARBA" id="ARBA00023163"/>
    </source>
</evidence>
<dbReference type="InterPro" id="IPR036638">
    <property type="entry name" value="HLH_DNA-bd_sf"/>
</dbReference>
<dbReference type="GO" id="GO:0045944">
    <property type="term" value="P:positive regulation of transcription by RNA polymerase II"/>
    <property type="evidence" value="ECO:0007669"/>
    <property type="project" value="TreeGrafter"/>
</dbReference>